<reference evidence="1" key="2">
    <citation type="submission" date="2021-02" db="EMBL/GenBank/DDBJ databases">
        <authorList>
            <person name="Kimball J.A."/>
            <person name="Haas M.W."/>
            <person name="Macchietto M."/>
            <person name="Kono T."/>
            <person name="Duquette J."/>
            <person name="Shao M."/>
        </authorList>
    </citation>
    <scope>NUCLEOTIDE SEQUENCE</scope>
    <source>
        <tissue evidence="1">Fresh leaf tissue</tissue>
    </source>
</reference>
<keyword evidence="2" id="KW-1185">Reference proteome</keyword>
<dbReference type="Proteomes" id="UP000729402">
    <property type="component" value="Unassembled WGS sequence"/>
</dbReference>
<dbReference type="EMBL" id="JAAALK010000079">
    <property type="protein sequence ID" value="KAG8095997.1"/>
    <property type="molecule type" value="Genomic_DNA"/>
</dbReference>
<comment type="caution">
    <text evidence="1">The sequence shown here is derived from an EMBL/GenBank/DDBJ whole genome shotgun (WGS) entry which is preliminary data.</text>
</comment>
<dbReference type="AlphaFoldDB" id="A0A8J6BTM4"/>
<evidence type="ECO:0000313" key="2">
    <source>
        <dbReference type="Proteomes" id="UP000729402"/>
    </source>
</evidence>
<protein>
    <submittedName>
        <fullName evidence="1">Uncharacterized protein</fullName>
    </submittedName>
</protein>
<sequence length="96" mass="10585">MVAARQSSGTARQRQYLAEATGKRIGAAMKEVGEVWACGREERRVSGFYRGRSRSPRRLCLDSRLLASSPAACAEQRCRRPASAASSPIWKLFSLP</sequence>
<gene>
    <name evidence="1" type="ORF">GUJ93_ZPchr0013g36502</name>
</gene>
<name>A0A8J6BTM4_ZIZPA</name>
<proteinExistence type="predicted"/>
<accession>A0A8J6BTM4</accession>
<reference evidence="1" key="1">
    <citation type="journal article" date="2021" name="bioRxiv">
        <title>Whole Genome Assembly and Annotation of Northern Wild Rice, Zizania palustris L., Supports a Whole Genome Duplication in the Zizania Genus.</title>
        <authorList>
            <person name="Haas M."/>
            <person name="Kono T."/>
            <person name="Macchietto M."/>
            <person name="Millas R."/>
            <person name="McGilp L."/>
            <person name="Shao M."/>
            <person name="Duquette J."/>
            <person name="Hirsch C.N."/>
            <person name="Kimball J."/>
        </authorList>
    </citation>
    <scope>NUCLEOTIDE SEQUENCE</scope>
    <source>
        <tissue evidence="1">Fresh leaf tissue</tissue>
    </source>
</reference>
<organism evidence="1 2">
    <name type="scientific">Zizania palustris</name>
    <name type="common">Northern wild rice</name>
    <dbReference type="NCBI Taxonomy" id="103762"/>
    <lineage>
        <taxon>Eukaryota</taxon>
        <taxon>Viridiplantae</taxon>
        <taxon>Streptophyta</taxon>
        <taxon>Embryophyta</taxon>
        <taxon>Tracheophyta</taxon>
        <taxon>Spermatophyta</taxon>
        <taxon>Magnoliopsida</taxon>
        <taxon>Liliopsida</taxon>
        <taxon>Poales</taxon>
        <taxon>Poaceae</taxon>
        <taxon>BOP clade</taxon>
        <taxon>Oryzoideae</taxon>
        <taxon>Oryzeae</taxon>
        <taxon>Zizaniinae</taxon>
        <taxon>Zizania</taxon>
    </lineage>
</organism>
<evidence type="ECO:0000313" key="1">
    <source>
        <dbReference type="EMBL" id="KAG8095997.1"/>
    </source>
</evidence>